<evidence type="ECO:0000313" key="3">
    <source>
        <dbReference type="Proteomes" id="UP000181962"/>
    </source>
</evidence>
<protein>
    <submittedName>
        <fullName evidence="2">Uncharacterized protein</fullName>
    </submittedName>
</protein>
<sequence length="97" mass="10122">MAVERRWTAGLHPEGRSTAEDGDSRASCLARKAWHTPGKKVGEAVAGIGRTAPDQPRERPHGGFVGKSAENDAGIGRTSISSALPLTGLLPALEPKV</sequence>
<reference evidence="2 3" key="1">
    <citation type="submission" date="2016-11" db="EMBL/GenBank/DDBJ databases">
        <title>Complete Genome Sequence of Bradyrhizobium sp. strain J5, an isolated from soybean nodule in Hokkaido.</title>
        <authorList>
            <person name="Kanehara K."/>
        </authorList>
    </citation>
    <scope>NUCLEOTIDE SEQUENCE [LARGE SCALE GENOMIC DNA]</scope>
    <source>
        <strain evidence="2 3">J5</strain>
    </source>
</reference>
<proteinExistence type="predicted"/>
<name>A0A1L3FRV6_BRAJP</name>
<dbReference type="EMBL" id="CP017637">
    <property type="protein sequence ID" value="APG16001.1"/>
    <property type="molecule type" value="Genomic_DNA"/>
</dbReference>
<dbReference type="AlphaFoldDB" id="A0A1L3FRV6"/>
<evidence type="ECO:0000256" key="1">
    <source>
        <dbReference type="SAM" id="MobiDB-lite"/>
    </source>
</evidence>
<dbReference type="Proteomes" id="UP000181962">
    <property type="component" value="Chromosome"/>
</dbReference>
<feature type="region of interest" description="Disordered" evidence="1">
    <location>
        <begin position="49"/>
        <end position="74"/>
    </location>
</feature>
<accession>A0A1L3FRV6</accession>
<organism evidence="2 3">
    <name type="scientific">Bradyrhizobium japonicum</name>
    <dbReference type="NCBI Taxonomy" id="375"/>
    <lineage>
        <taxon>Bacteria</taxon>
        <taxon>Pseudomonadati</taxon>
        <taxon>Pseudomonadota</taxon>
        <taxon>Alphaproteobacteria</taxon>
        <taxon>Hyphomicrobiales</taxon>
        <taxon>Nitrobacteraceae</taxon>
        <taxon>Bradyrhizobium</taxon>
    </lineage>
</organism>
<gene>
    <name evidence="2" type="ORF">BKD09_47765</name>
</gene>
<evidence type="ECO:0000313" key="2">
    <source>
        <dbReference type="EMBL" id="APG16001.1"/>
    </source>
</evidence>
<feature type="region of interest" description="Disordered" evidence="1">
    <location>
        <begin position="1"/>
        <end position="24"/>
    </location>
</feature>